<comment type="subcellular location">
    <subcellularLocation>
        <location evidence="1">Membrane</location>
    </subcellularLocation>
</comment>
<evidence type="ECO:0000256" key="6">
    <source>
        <dbReference type="ARBA" id="ARBA00023136"/>
    </source>
</evidence>
<dbReference type="PANTHER" id="PTHR31376:SF3">
    <property type="entry name" value="PURINE PERMEASE 4-RELATED"/>
    <property type="match status" value="1"/>
</dbReference>
<evidence type="ECO:0000256" key="2">
    <source>
        <dbReference type="ARBA" id="ARBA00006213"/>
    </source>
</evidence>
<organism evidence="8 9">
    <name type="scientific">Chenopodium quinoa</name>
    <name type="common">Quinoa</name>
    <dbReference type="NCBI Taxonomy" id="63459"/>
    <lineage>
        <taxon>Eukaryota</taxon>
        <taxon>Viridiplantae</taxon>
        <taxon>Streptophyta</taxon>
        <taxon>Embryophyta</taxon>
        <taxon>Tracheophyta</taxon>
        <taxon>Spermatophyta</taxon>
        <taxon>Magnoliopsida</taxon>
        <taxon>eudicotyledons</taxon>
        <taxon>Gunneridae</taxon>
        <taxon>Pentapetalae</taxon>
        <taxon>Caryophyllales</taxon>
        <taxon>Chenopodiaceae</taxon>
        <taxon>Chenopodioideae</taxon>
        <taxon>Atripliceae</taxon>
        <taxon>Chenopodium</taxon>
    </lineage>
</organism>
<keyword evidence="6 7" id="KW-0472">Membrane</keyword>
<keyword evidence="9" id="KW-1185">Reference proteome</keyword>
<feature type="transmembrane region" description="Helical" evidence="7">
    <location>
        <begin position="101"/>
        <end position="122"/>
    </location>
</feature>
<keyword evidence="4 7" id="KW-0812">Transmembrane</keyword>
<name>A0A803LQM4_CHEQI</name>
<dbReference type="PANTHER" id="PTHR31376">
    <property type="entry name" value="OS09G0467300 PROTEIN-RELATED"/>
    <property type="match status" value="1"/>
</dbReference>
<evidence type="ECO:0000256" key="1">
    <source>
        <dbReference type="ARBA" id="ARBA00004370"/>
    </source>
</evidence>
<keyword evidence="5 7" id="KW-1133">Transmembrane helix</keyword>
<dbReference type="GO" id="GO:0015211">
    <property type="term" value="F:purine nucleoside transmembrane transporter activity"/>
    <property type="evidence" value="ECO:0007669"/>
    <property type="project" value="InterPro"/>
</dbReference>
<dbReference type="InterPro" id="IPR030182">
    <property type="entry name" value="PUP_plant"/>
</dbReference>
<evidence type="ECO:0000313" key="9">
    <source>
        <dbReference type="Proteomes" id="UP000596660"/>
    </source>
</evidence>
<reference evidence="8" key="1">
    <citation type="journal article" date="2017" name="Nature">
        <title>The genome of Chenopodium quinoa.</title>
        <authorList>
            <person name="Jarvis D.E."/>
            <person name="Ho Y.S."/>
            <person name="Lightfoot D.J."/>
            <person name="Schmoeckel S.M."/>
            <person name="Li B."/>
            <person name="Borm T.J.A."/>
            <person name="Ohyanagi H."/>
            <person name="Mineta K."/>
            <person name="Michell C.T."/>
            <person name="Saber N."/>
            <person name="Kharbatia N.M."/>
            <person name="Rupper R.R."/>
            <person name="Sharp A.R."/>
            <person name="Dally N."/>
            <person name="Boughton B.A."/>
            <person name="Woo Y.H."/>
            <person name="Gao G."/>
            <person name="Schijlen E.G.W.M."/>
            <person name="Guo X."/>
            <person name="Momin A.A."/>
            <person name="Negrao S."/>
            <person name="Al-Babili S."/>
            <person name="Gehring C."/>
            <person name="Roessner U."/>
            <person name="Jung C."/>
            <person name="Murphy K."/>
            <person name="Arold S.T."/>
            <person name="Gojobori T."/>
            <person name="van der Linden C.G."/>
            <person name="van Loo E.N."/>
            <person name="Jellen E.N."/>
            <person name="Maughan P.J."/>
            <person name="Tester M."/>
        </authorList>
    </citation>
    <scope>NUCLEOTIDE SEQUENCE [LARGE SCALE GENOMIC DNA]</scope>
    <source>
        <strain evidence="8">cv. PI 614886</strain>
    </source>
</reference>
<dbReference type="Pfam" id="PF16913">
    <property type="entry name" value="PUNUT"/>
    <property type="match status" value="1"/>
</dbReference>
<comment type="similarity">
    <text evidence="2">Belongs to the purine permeases (TC 2.A.7.14) family.</text>
</comment>
<proteinExistence type="inferred from homology"/>
<evidence type="ECO:0000313" key="8">
    <source>
        <dbReference type="EnsemblPlants" id="AUR62017253-RA:cds"/>
    </source>
</evidence>
<feature type="transmembrane region" description="Helical" evidence="7">
    <location>
        <begin position="7"/>
        <end position="25"/>
    </location>
</feature>
<feature type="transmembrane region" description="Helical" evidence="7">
    <location>
        <begin position="45"/>
        <end position="69"/>
    </location>
</feature>
<dbReference type="GO" id="GO:0016020">
    <property type="term" value="C:membrane"/>
    <property type="evidence" value="ECO:0007669"/>
    <property type="project" value="UniProtKB-SubCell"/>
</dbReference>
<dbReference type="GO" id="GO:0005345">
    <property type="term" value="F:purine nucleobase transmembrane transporter activity"/>
    <property type="evidence" value="ECO:0007669"/>
    <property type="project" value="UniProtKB-ARBA"/>
</dbReference>
<protein>
    <recommendedName>
        <fullName evidence="10">Purine permease 4</fullName>
    </recommendedName>
</protein>
<evidence type="ECO:0008006" key="10">
    <source>
        <dbReference type="Google" id="ProtNLM"/>
    </source>
</evidence>
<dbReference type="OMA" id="TEIHVTH"/>
<evidence type="ECO:0000256" key="3">
    <source>
        <dbReference type="ARBA" id="ARBA00022448"/>
    </source>
</evidence>
<feature type="transmembrane region" description="Helical" evidence="7">
    <location>
        <begin position="76"/>
        <end position="95"/>
    </location>
</feature>
<accession>A0A803LQM4</accession>
<keyword evidence="3" id="KW-0813">Transport</keyword>
<dbReference type="Gramene" id="AUR62017253-RA">
    <property type="protein sequence ID" value="AUR62017253-RA:cds"/>
    <property type="gene ID" value="AUR62017253"/>
</dbReference>
<reference evidence="8" key="2">
    <citation type="submission" date="2021-03" db="UniProtKB">
        <authorList>
            <consortium name="EnsemblPlants"/>
        </authorList>
    </citation>
    <scope>IDENTIFICATION</scope>
</reference>
<evidence type="ECO:0000256" key="7">
    <source>
        <dbReference type="SAM" id="Phobius"/>
    </source>
</evidence>
<evidence type="ECO:0000256" key="5">
    <source>
        <dbReference type="ARBA" id="ARBA00022989"/>
    </source>
</evidence>
<evidence type="ECO:0000256" key="4">
    <source>
        <dbReference type="ARBA" id="ARBA00022692"/>
    </source>
</evidence>
<dbReference type="EnsemblPlants" id="AUR62017253-RA">
    <property type="protein sequence ID" value="AUR62017253-RA:cds"/>
    <property type="gene ID" value="AUR62017253"/>
</dbReference>
<sequence>MVVEMQFVMEFTTTVIATIAMAAAGGFKEMKRESMVEYDLGHNMYWLTVMGNIISWQVCFMGTAGMVFLTTSLTGGVCMTALLALNVIGGVLVYGDNFSGPKAVSTVICAWGFCSYVYGLYVNRGKGGIDEKNRAKEMTQILIDEH</sequence>
<dbReference type="AlphaFoldDB" id="A0A803LQM4"/>
<dbReference type="Proteomes" id="UP000596660">
    <property type="component" value="Unplaced"/>
</dbReference>